<dbReference type="OrthoDB" id="429143at2759"/>
<feature type="non-terminal residue" evidence="3">
    <location>
        <position position="546"/>
    </location>
</feature>
<feature type="non-terminal residue" evidence="3">
    <location>
        <position position="1"/>
    </location>
</feature>
<gene>
    <name evidence="3" type="ORF">M406DRAFT_228706</name>
</gene>
<dbReference type="PANTHER" id="PTHR13847:SF213">
    <property type="entry name" value="DEPENDENT OXIDOREDUCTASE, PUTATIVE-RELATED"/>
    <property type="match status" value="1"/>
</dbReference>
<evidence type="ECO:0000313" key="3">
    <source>
        <dbReference type="EMBL" id="KAF3765419.1"/>
    </source>
</evidence>
<comment type="caution">
    <text evidence="3">The sequence shown here is derived from an EMBL/GenBank/DDBJ whole genome shotgun (WGS) entry which is preliminary data.</text>
</comment>
<dbReference type="GO" id="GO:0005737">
    <property type="term" value="C:cytoplasm"/>
    <property type="evidence" value="ECO:0007669"/>
    <property type="project" value="TreeGrafter"/>
</dbReference>
<sequence length="546" mass="59124">ILNVLRTLYADYSTVLARTRAPPGLPVPNPSSSFWQDAPPHPELCDVQSSPAGPPETADIVIIGSGITAAAVARTVLQELARKEERTKQPAAEGQQKRRGWVRVLVLEARQLCSGATGRNGGHIKASPHELFHRLTHDAKMAKDRAAALCALQTSHVSMLKEVVQDEELEAVSEFREVRTVDLAVDEVMDAKMKAQADEFAPYAPEGYELKVYSGEEARGLFAGSEHVVGAVAYPAGALWPYRFVTGLWRKLLDRSERDELAIETGTAVTAVEVVSGEDRFPYVVSTSRGNIRARHVVHATNGFAAQLVPGLLGKATGVLCHMTAQQPGQDFPDHDGKQSWSVIYNQGFDYITQRPNVPSGQEKEREGGRGGGGGEIMLGGGLFQSGKQGMDMFGVYDDSKTDAMTLMHLEGVMPTVFRWGAEAPGRRVIKAWSGVVGFTADVLPLVGRLDPRLTKRQVTTKHSSSNGDSVKPGEWIAAYFCGDGMVWSWLCGTAVGIMLAGSEDEDLPKEPGRPAGRLASWFPPELQANWARVKGMDIADLAGEL</sequence>
<dbReference type="AlphaFoldDB" id="A0A9P4Y2S4"/>
<dbReference type="GeneID" id="63832925"/>
<protein>
    <submittedName>
        <fullName evidence="3">DAO-domain-containing protein</fullName>
    </submittedName>
</protein>
<organism evidence="3 4">
    <name type="scientific">Cryphonectria parasitica (strain ATCC 38755 / EP155)</name>
    <dbReference type="NCBI Taxonomy" id="660469"/>
    <lineage>
        <taxon>Eukaryota</taxon>
        <taxon>Fungi</taxon>
        <taxon>Dikarya</taxon>
        <taxon>Ascomycota</taxon>
        <taxon>Pezizomycotina</taxon>
        <taxon>Sordariomycetes</taxon>
        <taxon>Sordariomycetidae</taxon>
        <taxon>Diaporthales</taxon>
        <taxon>Cryphonectriaceae</taxon>
        <taxon>Cryphonectria-Endothia species complex</taxon>
        <taxon>Cryphonectria</taxon>
    </lineage>
</organism>
<dbReference type="Pfam" id="PF01266">
    <property type="entry name" value="DAO"/>
    <property type="match status" value="1"/>
</dbReference>
<evidence type="ECO:0000256" key="1">
    <source>
        <dbReference type="SAM" id="MobiDB-lite"/>
    </source>
</evidence>
<dbReference type="EMBL" id="MU032347">
    <property type="protein sequence ID" value="KAF3765419.1"/>
    <property type="molecule type" value="Genomic_DNA"/>
</dbReference>
<name>A0A9P4Y2S4_CRYP1</name>
<dbReference type="Gene3D" id="3.50.50.60">
    <property type="entry name" value="FAD/NAD(P)-binding domain"/>
    <property type="match status" value="1"/>
</dbReference>
<dbReference type="InterPro" id="IPR036188">
    <property type="entry name" value="FAD/NAD-bd_sf"/>
</dbReference>
<keyword evidence="4" id="KW-1185">Reference proteome</keyword>
<dbReference type="Proteomes" id="UP000803844">
    <property type="component" value="Unassembled WGS sequence"/>
</dbReference>
<feature type="domain" description="FAD dependent oxidoreductase" evidence="2">
    <location>
        <begin position="59"/>
        <end position="495"/>
    </location>
</feature>
<dbReference type="SUPFAM" id="SSF51905">
    <property type="entry name" value="FAD/NAD(P)-binding domain"/>
    <property type="match status" value="1"/>
</dbReference>
<evidence type="ECO:0000259" key="2">
    <source>
        <dbReference type="Pfam" id="PF01266"/>
    </source>
</evidence>
<reference evidence="3" key="1">
    <citation type="journal article" date="2020" name="Phytopathology">
        <title>Genome sequence of the chestnut blight fungus Cryphonectria parasitica EP155: A fundamental resource for an archetypical invasive plant pathogen.</title>
        <authorList>
            <person name="Crouch J.A."/>
            <person name="Dawe A."/>
            <person name="Aerts A."/>
            <person name="Barry K."/>
            <person name="Churchill A.C.L."/>
            <person name="Grimwood J."/>
            <person name="Hillman B."/>
            <person name="Milgroom M.G."/>
            <person name="Pangilinan J."/>
            <person name="Smith M."/>
            <person name="Salamov A."/>
            <person name="Schmutz J."/>
            <person name="Yadav J."/>
            <person name="Grigoriev I.V."/>
            <person name="Nuss D."/>
        </authorList>
    </citation>
    <scope>NUCLEOTIDE SEQUENCE</scope>
    <source>
        <strain evidence="3">EP155</strain>
    </source>
</reference>
<evidence type="ECO:0000313" key="4">
    <source>
        <dbReference type="Proteomes" id="UP000803844"/>
    </source>
</evidence>
<proteinExistence type="predicted"/>
<dbReference type="InterPro" id="IPR006076">
    <property type="entry name" value="FAD-dep_OxRdtase"/>
</dbReference>
<feature type="region of interest" description="Disordered" evidence="1">
    <location>
        <begin position="355"/>
        <end position="376"/>
    </location>
</feature>
<dbReference type="Gene3D" id="3.30.9.10">
    <property type="entry name" value="D-Amino Acid Oxidase, subunit A, domain 2"/>
    <property type="match status" value="1"/>
</dbReference>
<accession>A0A9P4Y2S4</accession>
<dbReference type="PANTHER" id="PTHR13847">
    <property type="entry name" value="SARCOSINE DEHYDROGENASE-RELATED"/>
    <property type="match status" value="1"/>
</dbReference>
<dbReference type="RefSeq" id="XP_040776380.1">
    <property type="nucleotide sequence ID" value="XM_040915796.1"/>
</dbReference>